<name>A0A7R9M970_9ACAR</name>
<feature type="domain" description="CAF17 C-terminal" evidence="4">
    <location>
        <begin position="258"/>
        <end position="334"/>
    </location>
</feature>
<dbReference type="InterPro" id="IPR017703">
    <property type="entry name" value="YgfZ/GCV_T_CS"/>
</dbReference>
<gene>
    <name evidence="5" type="ORF">ONB1V03_LOCUS12505</name>
</gene>
<dbReference type="InterPro" id="IPR027266">
    <property type="entry name" value="TrmE/GcvT-like"/>
</dbReference>
<dbReference type="AlphaFoldDB" id="A0A7R9M970"/>
<comment type="subcellular location">
    <subcellularLocation>
        <location evidence="1">Mitochondrion</location>
    </subcellularLocation>
</comment>
<keyword evidence="3" id="KW-0496">Mitochondrion</keyword>
<keyword evidence="2" id="KW-0809">Transit peptide</keyword>
<organism evidence="5">
    <name type="scientific">Oppiella nova</name>
    <dbReference type="NCBI Taxonomy" id="334625"/>
    <lineage>
        <taxon>Eukaryota</taxon>
        <taxon>Metazoa</taxon>
        <taxon>Ecdysozoa</taxon>
        <taxon>Arthropoda</taxon>
        <taxon>Chelicerata</taxon>
        <taxon>Arachnida</taxon>
        <taxon>Acari</taxon>
        <taxon>Acariformes</taxon>
        <taxon>Sarcoptiformes</taxon>
        <taxon>Oribatida</taxon>
        <taxon>Brachypylina</taxon>
        <taxon>Oppioidea</taxon>
        <taxon>Oppiidae</taxon>
        <taxon>Oppiella</taxon>
    </lineage>
</organism>
<dbReference type="InterPro" id="IPR045179">
    <property type="entry name" value="YgfZ/GcvT"/>
</dbReference>
<evidence type="ECO:0000256" key="2">
    <source>
        <dbReference type="ARBA" id="ARBA00022946"/>
    </source>
</evidence>
<dbReference type="InterPro" id="IPR057460">
    <property type="entry name" value="CAF17_C"/>
</dbReference>
<dbReference type="PANTHER" id="PTHR22602">
    <property type="entry name" value="TRANSFERASE CAF17, MITOCHONDRIAL-RELATED"/>
    <property type="match status" value="1"/>
</dbReference>
<accession>A0A7R9M970</accession>
<dbReference type="SUPFAM" id="SSF103025">
    <property type="entry name" value="Folate-binding domain"/>
    <property type="match status" value="1"/>
</dbReference>
<dbReference type="Pfam" id="PF25455">
    <property type="entry name" value="Beta-barrel_CAF17_C"/>
    <property type="match status" value="1"/>
</dbReference>
<dbReference type="GO" id="GO:0005759">
    <property type="term" value="C:mitochondrial matrix"/>
    <property type="evidence" value="ECO:0007669"/>
    <property type="project" value="TreeGrafter"/>
</dbReference>
<evidence type="ECO:0000256" key="3">
    <source>
        <dbReference type="ARBA" id="ARBA00023128"/>
    </source>
</evidence>
<evidence type="ECO:0000313" key="6">
    <source>
        <dbReference type="Proteomes" id="UP000728032"/>
    </source>
</evidence>
<evidence type="ECO:0000259" key="4">
    <source>
        <dbReference type="Pfam" id="PF25455"/>
    </source>
</evidence>
<reference evidence="5" key="1">
    <citation type="submission" date="2020-11" db="EMBL/GenBank/DDBJ databases">
        <authorList>
            <person name="Tran Van P."/>
        </authorList>
    </citation>
    <scope>NUCLEOTIDE SEQUENCE</scope>
</reference>
<keyword evidence="6" id="KW-1185">Reference proteome</keyword>
<dbReference type="OrthoDB" id="191995at2759"/>
<evidence type="ECO:0000256" key="1">
    <source>
        <dbReference type="ARBA" id="ARBA00004173"/>
    </source>
</evidence>
<evidence type="ECO:0000313" key="5">
    <source>
        <dbReference type="EMBL" id="CAD7655864.1"/>
    </source>
</evidence>
<dbReference type="PANTHER" id="PTHR22602:SF0">
    <property type="entry name" value="TRANSFERASE CAF17, MITOCHONDRIAL-RELATED"/>
    <property type="match status" value="1"/>
</dbReference>
<sequence length="347" mass="40267">MSVMLSLRTWRRLMPSKDIYLRQKHMISYLLTKLNDRKLIGVKGVDSYDYIQGLVTNDVRHLCPTLETSVTHDCIHSFMLNTSGRVITDVFVYKCDEIDVKTKQLFIEIDSQLLESITKFLKSYRIRRKVDIDVRNDFETSFESLNTKDLMAVRDPRLKELGFRLLVNNKLNDNENDVKERIKNFLNSKSVEYNETNGDNYVKYRYRLGVGEGVKDFPIESCFPLECNGDFLHGISFHKGCYVGQELTARIYHTGVIRKRLMPIEIIGDKEVPQSIAIQTVTADESKNVGKFRCNSGTYGLALLRFEDCLKSDKLLLSESGLTIRCTKPFWWPKEHRIDHKNIVKNS</sequence>
<dbReference type="Gene3D" id="3.30.1360.120">
    <property type="entry name" value="Probable tRNA modification gtpase trme, domain 1"/>
    <property type="match status" value="1"/>
</dbReference>
<dbReference type="EMBL" id="OC925008">
    <property type="protein sequence ID" value="CAD7655864.1"/>
    <property type="molecule type" value="Genomic_DNA"/>
</dbReference>
<dbReference type="NCBIfam" id="TIGR03317">
    <property type="entry name" value="ygfZ_signature"/>
    <property type="match status" value="1"/>
</dbReference>
<dbReference type="GO" id="GO:0016226">
    <property type="term" value="P:iron-sulfur cluster assembly"/>
    <property type="evidence" value="ECO:0007669"/>
    <property type="project" value="TreeGrafter"/>
</dbReference>
<dbReference type="Proteomes" id="UP000728032">
    <property type="component" value="Unassembled WGS sequence"/>
</dbReference>
<protein>
    <recommendedName>
        <fullName evidence="4">CAF17 C-terminal domain-containing protein</fullName>
    </recommendedName>
</protein>
<proteinExistence type="predicted"/>
<dbReference type="EMBL" id="CAJPVJ010010183">
    <property type="protein sequence ID" value="CAG2173051.1"/>
    <property type="molecule type" value="Genomic_DNA"/>
</dbReference>